<dbReference type="Proteomes" id="UP000245712">
    <property type="component" value="Unassembled WGS sequence"/>
</dbReference>
<keyword evidence="1" id="KW-0805">Transcription regulation</keyword>
<dbReference type="EMBL" id="QEOB01000003">
    <property type="protein sequence ID" value="PVX85638.1"/>
    <property type="molecule type" value="Genomic_DNA"/>
</dbReference>
<dbReference type="Gene3D" id="1.10.10.60">
    <property type="entry name" value="Homeodomain-like"/>
    <property type="match status" value="2"/>
</dbReference>
<dbReference type="InterPro" id="IPR018062">
    <property type="entry name" value="HTH_AraC-typ_CS"/>
</dbReference>
<evidence type="ECO:0000256" key="3">
    <source>
        <dbReference type="ARBA" id="ARBA00023163"/>
    </source>
</evidence>
<reference evidence="5 6" key="1">
    <citation type="submission" date="2018-05" db="EMBL/GenBank/DDBJ databases">
        <title>Genomic Encyclopedia of Type Strains, Phase IV (KMG-V): Genome sequencing to study the core and pangenomes of soil and plant-associated prokaryotes.</title>
        <authorList>
            <person name="Whitman W."/>
        </authorList>
    </citation>
    <scope>NUCLEOTIDE SEQUENCE [LARGE SCALE GENOMIC DNA]</scope>
    <source>
        <strain evidence="5 6">SCZa-39</strain>
    </source>
</reference>
<feature type="domain" description="HTH araC/xylS-type" evidence="4">
    <location>
        <begin position="217"/>
        <end position="316"/>
    </location>
</feature>
<dbReference type="SUPFAM" id="SSF46689">
    <property type="entry name" value="Homeodomain-like"/>
    <property type="match status" value="1"/>
</dbReference>
<evidence type="ECO:0000313" key="6">
    <source>
        <dbReference type="Proteomes" id="UP000245712"/>
    </source>
</evidence>
<dbReference type="RefSeq" id="WP_116610167.1">
    <property type="nucleotide sequence ID" value="NZ_QEOB01000003.1"/>
</dbReference>
<dbReference type="InterPro" id="IPR009057">
    <property type="entry name" value="Homeodomain-like_sf"/>
</dbReference>
<gene>
    <name evidence="5" type="ORF">C7402_103215</name>
</gene>
<feature type="domain" description="HTH araC/xylS-type" evidence="4">
    <location>
        <begin position="337"/>
        <end position="435"/>
    </location>
</feature>
<evidence type="ECO:0000256" key="1">
    <source>
        <dbReference type="ARBA" id="ARBA00023015"/>
    </source>
</evidence>
<evidence type="ECO:0000259" key="4">
    <source>
        <dbReference type="PROSITE" id="PS01124"/>
    </source>
</evidence>
<comment type="caution">
    <text evidence="5">The sequence shown here is derived from an EMBL/GenBank/DDBJ whole genome shotgun (WGS) entry which is preliminary data.</text>
</comment>
<dbReference type="PANTHER" id="PTHR46796">
    <property type="entry name" value="HTH-TYPE TRANSCRIPTIONAL ACTIVATOR RHAS-RELATED"/>
    <property type="match status" value="1"/>
</dbReference>
<name>A0ABX5KSN7_9BURK</name>
<dbReference type="SMART" id="SM00342">
    <property type="entry name" value="HTH_ARAC"/>
    <property type="match status" value="2"/>
</dbReference>
<keyword evidence="2" id="KW-0238">DNA-binding</keyword>
<dbReference type="PROSITE" id="PS00041">
    <property type="entry name" value="HTH_ARAC_FAMILY_1"/>
    <property type="match status" value="1"/>
</dbReference>
<dbReference type="InterPro" id="IPR050204">
    <property type="entry name" value="AraC_XylS_family_regulators"/>
</dbReference>
<sequence length="439" mass="48602">MDDPLVETHHFHSDDPDEVSDFIGRIYADNRFVAQQATRQNVDMAGQEWNGIGIYDVDYHMPFCFRSEEARPNYLFLSCNRGGSTYSSGDSKTVCMPGDVMPISSTGNSNCVTGPEGFGHLSVIIDAQRINDFVGQWIGRELLEPVSFGLEPISQDIATQWDIASGSLRQMMQMAPVPAVAANSLLEHMLKLLVTGHPNNYSNMLDSGHYAREHQARSAIAMIESDPIRWKTLGSVAHAMGYATSALENGIRRFAGKGSAEILYEARLNGVHRALAKESGRSFTTTLRAYGFANSGRFARDYIRRFAEPPAATYQKNPNAEQGPGPSLAECNALCETAINQFIDASLDKPISLADLARLVGKGEHATIAAFREQFSRTPMQYIIERRLERARWLLHHSSASILSIAIECGFGSQSYLTSATKKYFGATPRQIRQSRQFD</sequence>
<proteinExistence type="predicted"/>
<organism evidence="5 6">
    <name type="scientific">Paraburkholderia unamae</name>
    <dbReference type="NCBI Taxonomy" id="219649"/>
    <lineage>
        <taxon>Bacteria</taxon>
        <taxon>Pseudomonadati</taxon>
        <taxon>Pseudomonadota</taxon>
        <taxon>Betaproteobacteria</taxon>
        <taxon>Burkholderiales</taxon>
        <taxon>Burkholderiaceae</taxon>
        <taxon>Paraburkholderia</taxon>
    </lineage>
</organism>
<evidence type="ECO:0000313" key="5">
    <source>
        <dbReference type="EMBL" id="PVX85638.1"/>
    </source>
</evidence>
<dbReference type="PROSITE" id="PS01124">
    <property type="entry name" value="HTH_ARAC_FAMILY_2"/>
    <property type="match status" value="2"/>
</dbReference>
<dbReference type="InterPro" id="IPR018060">
    <property type="entry name" value="HTH_AraC"/>
</dbReference>
<dbReference type="Pfam" id="PF12833">
    <property type="entry name" value="HTH_18"/>
    <property type="match status" value="2"/>
</dbReference>
<protein>
    <submittedName>
        <fullName evidence="5">AraC family transcriptional regulator</fullName>
    </submittedName>
</protein>
<keyword evidence="3" id="KW-0804">Transcription</keyword>
<keyword evidence="6" id="KW-1185">Reference proteome</keyword>
<evidence type="ECO:0000256" key="2">
    <source>
        <dbReference type="ARBA" id="ARBA00023125"/>
    </source>
</evidence>
<accession>A0ABX5KSN7</accession>